<accession>A0A0P8DUW3</accession>
<keyword evidence="3" id="KW-0808">Transferase</keyword>
<comment type="caution">
    <text evidence="6">The sequence shown here is derived from an EMBL/GenBank/DDBJ whole genome shotgun (WGS) entry which is preliminary data.</text>
</comment>
<keyword evidence="4 6" id="KW-0418">Kinase</keyword>
<dbReference type="PANTHER" id="PTHR43047:SF72">
    <property type="entry name" value="OSMOSENSING HISTIDINE PROTEIN KINASE SLN1"/>
    <property type="match status" value="1"/>
</dbReference>
<reference evidence="6 7" key="1">
    <citation type="submission" date="2015-09" db="EMBL/GenBank/DDBJ databases">
        <title>A metagenomics-based metabolic model of nitrate-dependent anaerobic oxidation of methane by Methanoperedens-like archaea.</title>
        <authorList>
            <person name="Arshad A."/>
            <person name="Speth D.R."/>
            <person name="De Graaf R.M."/>
            <person name="Op Den Camp H.J."/>
            <person name="Jetten M.S."/>
            <person name="Welte C.U."/>
        </authorList>
    </citation>
    <scope>NUCLEOTIDE SEQUENCE [LARGE SCALE GENOMIC DNA]</scope>
</reference>
<dbReference type="PRINTS" id="PR00344">
    <property type="entry name" value="BCTRLSENSOR"/>
</dbReference>
<dbReference type="AlphaFoldDB" id="A0A0P8DUW3"/>
<evidence type="ECO:0000259" key="5">
    <source>
        <dbReference type="PROSITE" id="PS50109"/>
    </source>
</evidence>
<protein>
    <recommendedName>
        <fullName evidence="2">histidine kinase</fullName>
        <ecNumber evidence="2">2.7.13.3</ecNumber>
    </recommendedName>
</protein>
<dbReference type="EC" id="2.7.13.3" evidence="2"/>
<feature type="domain" description="Histidine kinase" evidence="5">
    <location>
        <begin position="1"/>
        <end position="90"/>
    </location>
</feature>
<dbReference type="EMBL" id="LKCM01000404">
    <property type="protein sequence ID" value="KPQ41233.1"/>
    <property type="molecule type" value="Genomic_DNA"/>
</dbReference>
<comment type="catalytic activity">
    <reaction evidence="1">
        <text>ATP + protein L-histidine = ADP + protein N-phospho-L-histidine.</text>
        <dbReference type="EC" id="2.7.13.3"/>
    </reaction>
</comment>
<sequence>GGVIKLSARKEGNMVRFSVSDTGIGIKEEELGKLFDKFKHLNSGYVRNNKGTGLGLVISKKLVELHGGEITVESKYGQGSIFTFTIPINEILY</sequence>
<dbReference type="PANTHER" id="PTHR43047">
    <property type="entry name" value="TWO-COMPONENT HISTIDINE PROTEIN KINASE"/>
    <property type="match status" value="1"/>
</dbReference>
<dbReference type="PROSITE" id="PS50109">
    <property type="entry name" value="HIS_KIN"/>
    <property type="match status" value="1"/>
</dbReference>
<evidence type="ECO:0000256" key="1">
    <source>
        <dbReference type="ARBA" id="ARBA00000085"/>
    </source>
</evidence>
<feature type="non-terminal residue" evidence="6">
    <location>
        <position position="1"/>
    </location>
</feature>
<name>A0A0P8DUW3_9EURY</name>
<dbReference type="InterPro" id="IPR004358">
    <property type="entry name" value="Sig_transdc_His_kin-like_C"/>
</dbReference>
<evidence type="ECO:0000256" key="2">
    <source>
        <dbReference type="ARBA" id="ARBA00012438"/>
    </source>
</evidence>
<evidence type="ECO:0000256" key="3">
    <source>
        <dbReference type="ARBA" id="ARBA00022679"/>
    </source>
</evidence>
<dbReference type="InterPro" id="IPR003594">
    <property type="entry name" value="HATPase_dom"/>
</dbReference>
<dbReference type="Gene3D" id="3.30.565.10">
    <property type="entry name" value="Histidine kinase-like ATPase, C-terminal domain"/>
    <property type="match status" value="1"/>
</dbReference>
<dbReference type="GO" id="GO:0000155">
    <property type="term" value="F:phosphorelay sensor kinase activity"/>
    <property type="evidence" value="ECO:0007669"/>
    <property type="project" value="TreeGrafter"/>
</dbReference>
<evidence type="ECO:0000313" key="6">
    <source>
        <dbReference type="EMBL" id="KPQ41233.1"/>
    </source>
</evidence>
<dbReference type="InterPro" id="IPR036890">
    <property type="entry name" value="HATPase_C_sf"/>
</dbReference>
<organism evidence="6 7">
    <name type="scientific">Candidatus Methanoperedens nitratireducens</name>
    <dbReference type="NCBI Taxonomy" id="1392998"/>
    <lineage>
        <taxon>Archaea</taxon>
        <taxon>Methanobacteriati</taxon>
        <taxon>Methanobacteriota</taxon>
        <taxon>Stenosarchaea group</taxon>
        <taxon>Methanomicrobia</taxon>
        <taxon>Methanosarcinales</taxon>
        <taxon>ANME-2 cluster</taxon>
        <taxon>Candidatus Methanoperedentaceae</taxon>
        <taxon>Candidatus Methanoperedens</taxon>
    </lineage>
</organism>
<evidence type="ECO:0000313" key="7">
    <source>
        <dbReference type="Proteomes" id="UP000050360"/>
    </source>
</evidence>
<dbReference type="GO" id="GO:0009927">
    <property type="term" value="F:histidine phosphotransfer kinase activity"/>
    <property type="evidence" value="ECO:0007669"/>
    <property type="project" value="TreeGrafter"/>
</dbReference>
<dbReference type="Pfam" id="PF02518">
    <property type="entry name" value="HATPase_c"/>
    <property type="match status" value="1"/>
</dbReference>
<gene>
    <name evidence="6" type="ORF">MPEBLZ_04220</name>
</gene>
<dbReference type="SUPFAM" id="SSF55874">
    <property type="entry name" value="ATPase domain of HSP90 chaperone/DNA topoisomerase II/histidine kinase"/>
    <property type="match status" value="1"/>
</dbReference>
<evidence type="ECO:0000256" key="4">
    <source>
        <dbReference type="ARBA" id="ARBA00022777"/>
    </source>
</evidence>
<dbReference type="GO" id="GO:0005886">
    <property type="term" value="C:plasma membrane"/>
    <property type="evidence" value="ECO:0007669"/>
    <property type="project" value="TreeGrafter"/>
</dbReference>
<dbReference type="SMART" id="SM00387">
    <property type="entry name" value="HATPase_c"/>
    <property type="match status" value="1"/>
</dbReference>
<dbReference type="Proteomes" id="UP000050360">
    <property type="component" value="Unassembled WGS sequence"/>
</dbReference>
<proteinExistence type="predicted"/>
<dbReference type="InterPro" id="IPR005467">
    <property type="entry name" value="His_kinase_dom"/>
</dbReference>